<name>A0A5B8SXA8_9GAMM</name>
<protein>
    <submittedName>
        <fullName evidence="2">DUF1266 domain-containing protein</fullName>
    </submittedName>
</protein>
<sequence>MVDPLNAWWGQQLVLCDWAFEPDPCAVKPSLAASRLEELGVPDRGELGWRLIEAFVSDHLAPARQLHALELLALAAAADWLSVQRARAWMVQLADRIHAQHAGLEDWLQALRRARGAEGWARGDLGFVDACEALATLESEGDGVTWALLGNCLEAEPRAEPPWSSLPGQRVWRLRAAFAPPLCLPPRQELDWPDVDGWLKQEWQVEDRAALIQTLLWLAGQGDRYGWDLDAIRLVEHTPQERTAWLDGLGEGLAYGQTLMRFLEKGEPLEWAAWDWLRLVDLAYAGWCMEWLSEEEAQAFAAHGADLLGRRYSDWIAVVQAYQRGRSLFEGRDNMADIQNDWALLLHSPASPWQETLQTLLDEETREASRRAMHDRRRDPRHWVLALASLRAPELLQRQWLDLPPDAAQRSEASQYLRDILGIHPQEGIAGLARFWLPAQAHHLNQLAADASHGALPLPVTPLGRASQPAVEQREALKGCVRHAATIHMGEKYAFYLQMALDSGEFEPQRLEPLIAALRSVLCHFYPFPRRLLDAWACWDKTLPELDDQGNPIPSLEKDILWHRDDPGSPFHWLDWQVVSSHWQEPAPRPSLSKFTALSLAGPLNANVWSGPWPESEREAQGIREWIDGHYGLHGPGELQEFLEFLREAGDRQDYQINYAPYTLNVKRLEAEIAILESDDCSEEERHHLLRLRRVRDNEADCNEVDMAAWDVAQLVDLAIAGRQLAWLDQPRFESLLDAALALAERHYAGWQDYARGLYAGFAFFMGETEERDMFLQGFRDSLVAWLCAAPPLAGPWASLDFPGARPRHWAPLHIDILPGDQRRLH</sequence>
<evidence type="ECO:0000313" key="2">
    <source>
        <dbReference type="EMBL" id="QEA39420.1"/>
    </source>
</evidence>
<dbReference type="OrthoDB" id="6177842at2"/>
<dbReference type="Pfam" id="PF06889">
    <property type="entry name" value="DUF1266"/>
    <property type="match status" value="2"/>
</dbReference>
<dbReference type="EMBL" id="CP042382">
    <property type="protein sequence ID" value="QEA39420.1"/>
    <property type="molecule type" value="Genomic_DNA"/>
</dbReference>
<proteinExistence type="predicted"/>
<organism evidence="2 3">
    <name type="scientific">Pistricoccus aurantiacus</name>
    <dbReference type="NCBI Taxonomy" id="1883414"/>
    <lineage>
        <taxon>Bacteria</taxon>
        <taxon>Pseudomonadati</taxon>
        <taxon>Pseudomonadota</taxon>
        <taxon>Gammaproteobacteria</taxon>
        <taxon>Oceanospirillales</taxon>
        <taxon>Halomonadaceae</taxon>
        <taxon>Pistricoccus</taxon>
    </lineage>
</organism>
<keyword evidence="3" id="KW-1185">Reference proteome</keyword>
<feature type="domain" description="DUF1266" evidence="1">
    <location>
        <begin position="630"/>
        <end position="801"/>
    </location>
</feature>
<accession>A0A5B8SXA8</accession>
<dbReference type="RefSeq" id="WP_147184472.1">
    <property type="nucleotide sequence ID" value="NZ_CP042382.1"/>
</dbReference>
<dbReference type="Proteomes" id="UP000321272">
    <property type="component" value="Chromosome"/>
</dbReference>
<dbReference type="KEGG" id="paur:FGL86_10255"/>
<evidence type="ECO:0000259" key="1">
    <source>
        <dbReference type="Pfam" id="PF06889"/>
    </source>
</evidence>
<reference evidence="2 3" key="1">
    <citation type="submission" date="2019-06" db="EMBL/GenBank/DDBJ databases">
        <title>Genome analyses of bacteria isolated from kimchi.</title>
        <authorList>
            <person name="Lee S."/>
            <person name="Ahn S."/>
            <person name="Roh S."/>
        </authorList>
    </citation>
    <scope>NUCLEOTIDE SEQUENCE [LARGE SCALE GENOMIC DNA]</scope>
    <source>
        <strain evidence="2 3">CBA4606</strain>
    </source>
</reference>
<evidence type="ECO:0000313" key="3">
    <source>
        <dbReference type="Proteomes" id="UP000321272"/>
    </source>
</evidence>
<dbReference type="InterPro" id="IPR009677">
    <property type="entry name" value="DUF1266"/>
</dbReference>
<gene>
    <name evidence="2" type="ORF">FGL86_10255</name>
</gene>
<dbReference type="AlphaFoldDB" id="A0A5B8SXA8"/>
<feature type="domain" description="DUF1266" evidence="1">
    <location>
        <begin position="199"/>
        <end position="355"/>
    </location>
</feature>